<reference evidence="1" key="1">
    <citation type="submission" date="2021-01" db="EMBL/GenBank/DDBJ databases">
        <authorList>
            <person name="Corre E."/>
            <person name="Pelletier E."/>
            <person name="Niang G."/>
            <person name="Scheremetjew M."/>
            <person name="Finn R."/>
            <person name="Kale V."/>
            <person name="Holt S."/>
            <person name="Cochrane G."/>
            <person name="Meng A."/>
            <person name="Brown T."/>
            <person name="Cohen L."/>
        </authorList>
    </citation>
    <scope>NUCLEOTIDE SEQUENCE</scope>
    <source>
        <strain evidence="1">FSP1.4</strain>
    </source>
</reference>
<gene>
    <name evidence="1" type="ORF">EHAR0213_LOCUS10842</name>
</gene>
<protein>
    <submittedName>
        <fullName evidence="1">Uncharacterized protein</fullName>
    </submittedName>
</protein>
<sequence>MRADNTNGSLRTMANISSDVSLDGVNPMKRYKHSLSRSRDVTVPYANTDISRSNDRLNVKKAILSKVDQSVNTPHYEEQEPDCECEHTRGSQDFRVTQIVVDVKKRLKSSEKLCLPPINVLTALKSKYFKLKI</sequence>
<dbReference type="AlphaFoldDB" id="A0A7S3NBM6"/>
<accession>A0A7S3NBM6</accession>
<name>A0A7S3NBM6_9SPIT</name>
<organism evidence="1">
    <name type="scientific">Euplotes harpa</name>
    <dbReference type="NCBI Taxonomy" id="151035"/>
    <lineage>
        <taxon>Eukaryota</taxon>
        <taxon>Sar</taxon>
        <taxon>Alveolata</taxon>
        <taxon>Ciliophora</taxon>
        <taxon>Intramacronucleata</taxon>
        <taxon>Spirotrichea</taxon>
        <taxon>Hypotrichia</taxon>
        <taxon>Euplotida</taxon>
        <taxon>Euplotidae</taxon>
        <taxon>Euplotes</taxon>
    </lineage>
</organism>
<evidence type="ECO:0000313" key="1">
    <source>
        <dbReference type="EMBL" id="CAE0351927.1"/>
    </source>
</evidence>
<proteinExistence type="predicted"/>
<dbReference type="EMBL" id="HBII01026046">
    <property type="protein sequence ID" value="CAE0351927.1"/>
    <property type="molecule type" value="Transcribed_RNA"/>
</dbReference>